<organism evidence="12 13">
    <name type="scientific">Nocardia terrae</name>
    <dbReference type="NCBI Taxonomy" id="2675851"/>
    <lineage>
        <taxon>Bacteria</taxon>
        <taxon>Bacillati</taxon>
        <taxon>Actinomycetota</taxon>
        <taxon>Actinomycetes</taxon>
        <taxon>Mycobacteriales</taxon>
        <taxon>Nocardiaceae</taxon>
        <taxon>Nocardia</taxon>
    </lineage>
</organism>
<comment type="caution">
    <text evidence="12">The sequence shown here is derived from an EMBL/GenBank/DDBJ whole genome shotgun (WGS) entry which is preliminary data.</text>
</comment>
<dbReference type="PROSITE" id="PS51318">
    <property type="entry name" value="TAT"/>
    <property type="match status" value="1"/>
</dbReference>
<evidence type="ECO:0000256" key="4">
    <source>
        <dbReference type="ARBA" id="ARBA00022512"/>
    </source>
</evidence>
<feature type="domain" description="Bacterial phospholipase C C-terminal" evidence="11">
    <location>
        <begin position="591"/>
        <end position="663"/>
    </location>
</feature>
<sequence>MSPLNRRGFLGASAAAAAGVVTGGALRSAVANAATGTIADAKHVVILMQENRSFDHYFGTLKGVRGFGDRATIQIAGGNSVFNQPNGTGRQYPWALSSSGGETAAQCEDDLPHAWADQHAAWNNGHLDAWVAAKGNVRTMGYLARKDIPFHYALADNWTIGDSYFCSVLSATGPNRTYHWSGWIDPAGTAGGPASDGGDESGLSWQTYAEALQNAGVSWKLYQNAADNYGDNALAYFKQFVNAAPGSPLAVNGMGSVPATTGKTPDDIVAAIKADVVGGTLPQVSWVVPDQGSSEHPDAPPNDGAHFVHNVINALNADPNVFNSTVLILNYDENDGLFDHVPPPIPPAGTADEFINGVPIGLGFRVPLIVISPWTRGGWVSSEVFDHTSVLRFLETWTAALGKKATCPNISAWRRSVCGDLTGMFNFASPVTGLPTLPDTSTVIGPTTCSAQHNPSPTSNALPAPESGTRPARALPYQPNAYLDHFTFGAAGEARAWINFANVGAPATRAVHFATYANAFRSGGPWQYTVGAGGNASDFYEVGTGYGNGAYDLTVVGPNRFLRRFQGNVTKAGKTVAVASSYSNAPNTGKLAIWFAMTNSGTSSVTFTIKANQYRTDGPWTYTVAAGKTVSDYFNAIAYNHGWYDFTITVSSDSGWSQRFTGHLENGTASVSG</sequence>
<feature type="domain" description="Bacterial phospholipase C C-terminal" evidence="11">
    <location>
        <begin position="471"/>
        <end position="568"/>
    </location>
</feature>
<keyword evidence="4" id="KW-0134">Cell wall</keyword>
<comment type="similarity">
    <text evidence="2">Belongs to the bacterial phospholipase C family.</text>
</comment>
<dbReference type="InterPro" id="IPR008475">
    <property type="entry name" value="PLipase_C_C"/>
</dbReference>
<dbReference type="CDD" id="cd16014">
    <property type="entry name" value="PLC"/>
    <property type="match status" value="1"/>
</dbReference>
<dbReference type="AlphaFoldDB" id="A0A7K1URI4"/>
<dbReference type="NCBIfam" id="TIGR03396">
    <property type="entry name" value="PC_PLC"/>
    <property type="match status" value="1"/>
</dbReference>
<evidence type="ECO:0000256" key="7">
    <source>
        <dbReference type="ARBA" id="ARBA00023026"/>
    </source>
</evidence>
<dbReference type="Pfam" id="PF05506">
    <property type="entry name" value="PLipase_C_C"/>
    <property type="match status" value="2"/>
</dbReference>
<evidence type="ECO:0000313" key="12">
    <source>
        <dbReference type="EMBL" id="MVU76954.1"/>
    </source>
</evidence>
<reference evidence="12 13" key="1">
    <citation type="submission" date="2019-12" db="EMBL/GenBank/DDBJ databases">
        <title>Nocardia sp. nov. ET3-3 isolated from soil.</title>
        <authorList>
            <person name="Kanchanasin P."/>
            <person name="Tanasupawat S."/>
            <person name="Yuki M."/>
            <person name="Kudo T."/>
        </authorList>
    </citation>
    <scope>NUCLEOTIDE SEQUENCE [LARGE SCALE GENOMIC DNA]</scope>
    <source>
        <strain evidence="12 13">ET3-3</strain>
    </source>
</reference>
<protein>
    <recommendedName>
        <fullName evidence="3">phospholipase C</fullName>
        <ecNumber evidence="3">3.1.4.3</ecNumber>
    </recommendedName>
</protein>
<keyword evidence="10" id="KW-0732">Signal</keyword>
<dbReference type="EMBL" id="WRPP01000001">
    <property type="protein sequence ID" value="MVU76954.1"/>
    <property type="molecule type" value="Genomic_DNA"/>
</dbReference>
<feature type="chain" id="PRO_5029530284" description="phospholipase C" evidence="10">
    <location>
        <begin position="34"/>
        <end position="673"/>
    </location>
</feature>
<dbReference type="Gene3D" id="3.40.720.10">
    <property type="entry name" value="Alkaline Phosphatase, subunit A"/>
    <property type="match status" value="2"/>
</dbReference>
<comment type="subcellular location">
    <subcellularLocation>
        <location evidence="1">Secreted</location>
        <location evidence="1">Cell wall</location>
    </subcellularLocation>
</comment>
<dbReference type="Pfam" id="PF04185">
    <property type="entry name" value="Phosphoesterase"/>
    <property type="match status" value="1"/>
</dbReference>
<evidence type="ECO:0000256" key="2">
    <source>
        <dbReference type="ARBA" id="ARBA00009717"/>
    </source>
</evidence>
<dbReference type="InterPro" id="IPR006311">
    <property type="entry name" value="TAT_signal"/>
</dbReference>
<feature type="region of interest" description="Disordered" evidence="9">
    <location>
        <begin position="448"/>
        <end position="470"/>
    </location>
</feature>
<evidence type="ECO:0000256" key="8">
    <source>
        <dbReference type="ARBA" id="ARBA00048421"/>
    </source>
</evidence>
<dbReference type="InterPro" id="IPR017767">
    <property type="entry name" value="PC-PLC"/>
</dbReference>
<dbReference type="EC" id="3.1.4.3" evidence="3"/>
<evidence type="ECO:0000313" key="13">
    <source>
        <dbReference type="Proteomes" id="UP000466794"/>
    </source>
</evidence>
<dbReference type="InterPro" id="IPR007312">
    <property type="entry name" value="Phosphoesterase"/>
</dbReference>
<feature type="signal peptide" evidence="10">
    <location>
        <begin position="1"/>
        <end position="33"/>
    </location>
</feature>
<keyword evidence="6" id="KW-0378">Hydrolase</keyword>
<evidence type="ECO:0000256" key="9">
    <source>
        <dbReference type="SAM" id="MobiDB-lite"/>
    </source>
</evidence>
<evidence type="ECO:0000256" key="3">
    <source>
        <dbReference type="ARBA" id="ARBA00012018"/>
    </source>
</evidence>
<keyword evidence="13" id="KW-1185">Reference proteome</keyword>
<dbReference type="InterPro" id="IPR017850">
    <property type="entry name" value="Alkaline_phosphatase_core_sf"/>
</dbReference>
<dbReference type="GO" id="GO:0016042">
    <property type="term" value="P:lipid catabolic process"/>
    <property type="evidence" value="ECO:0007669"/>
    <property type="project" value="InterPro"/>
</dbReference>
<keyword evidence="7" id="KW-0843">Virulence</keyword>
<comment type="catalytic activity">
    <reaction evidence="8">
        <text>a 1,2-diacyl-sn-glycero-3-phosphocholine + H2O = phosphocholine + a 1,2-diacyl-sn-glycerol + H(+)</text>
        <dbReference type="Rhea" id="RHEA:10604"/>
        <dbReference type="ChEBI" id="CHEBI:15377"/>
        <dbReference type="ChEBI" id="CHEBI:15378"/>
        <dbReference type="ChEBI" id="CHEBI:17815"/>
        <dbReference type="ChEBI" id="CHEBI:57643"/>
        <dbReference type="ChEBI" id="CHEBI:295975"/>
        <dbReference type="EC" id="3.1.4.3"/>
    </reaction>
    <physiologicalReaction direction="left-to-right" evidence="8">
        <dbReference type="Rhea" id="RHEA:10605"/>
    </physiologicalReaction>
</comment>
<evidence type="ECO:0000256" key="6">
    <source>
        <dbReference type="ARBA" id="ARBA00022801"/>
    </source>
</evidence>
<gene>
    <name evidence="12" type="ORF">GPX89_06805</name>
</gene>
<dbReference type="Proteomes" id="UP000466794">
    <property type="component" value="Unassembled WGS sequence"/>
</dbReference>
<accession>A0A7K1URI4</accession>
<evidence type="ECO:0000256" key="1">
    <source>
        <dbReference type="ARBA" id="ARBA00004191"/>
    </source>
</evidence>
<evidence type="ECO:0000256" key="10">
    <source>
        <dbReference type="SAM" id="SignalP"/>
    </source>
</evidence>
<dbReference type="GO" id="GO:0034480">
    <property type="term" value="F:phosphatidylcholine phospholipase C activity"/>
    <property type="evidence" value="ECO:0007669"/>
    <property type="project" value="UniProtKB-EC"/>
</dbReference>
<dbReference type="PANTHER" id="PTHR31956:SF1">
    <property type="entry name" value="NON-SPECIFIC PHOSPHOLIPASE C1"/>
    <property type="match status" value="1"/>
</dbReference>
<evidence type="ECO:0000256" key="5">
    <source>
        <dbReference type="ARBA" id="ARBA00022525"/>
    </source>
</evidence>
<proteinExistence type="inferred from homology"/>
<dbReference type="PANTHER" id="PTHR31956">
    <property type="entry name" value="NON-SPECIFIC PHOSPHOLIPASE C4-RELATED"/>
    <property type="match status" value="1"/>
</dbReference>
<evidence type="ECO:0000259" key="11">
    <source>
        <dbReference type="Pfam" id="PF05506"/>
    </source>
</evidence>
<keyword evidence="5" id="KW-0964">Secreted</keyword>
<dbReference type="RefSeq" id="WP_157355773.1">
    <property type="nucleotide sequence ID" value="NZ_WRPP01000001.1"/>
</dbReference>
<name>A0A7K1URI4_9NOCA</name>
<feature type="compositionally biased region" description="Polar residues" evidence="9">
    <location>
        <begin position="448"/>
        <end position="461"/>
    </location>
</feature>